<dbReference type="SMART" id="SM00028">
    <property type="entry name" value="TPR"/>
    <property type="match status" value="2"/>
</dbReference>
<dbReference type="GO" id="GO:0097730">
    <property type="term" value="C:non-motile cilium"/>
    <property type="evidence" value="ECO:0007669"/>
    <property type="project" value="TreeGrafter"/>
</dbReference>
<dbReference type="Gene3D" id="1.25.40.10">
    <property type="entry name" value="Tetratricopeptide repeat domain"/>
    <property type="match status" value="1"/>
</dbReference>
<dbReference type="InterPro" id="IPR011990">
    <property type="entry name" value="TPR-like_helical_dom_sf"/>
</dbReference>
<reference evidence="1" key="1">
    <citation type="submission" date="2025-08" db="UniProtKB">
        <authorList>
            <consortium name="Ensembl"/>
        </authorList>
    </citation>
    <scope>IDENTIFICATION</scope>
</reference>
<dbReference type="GeneTree" id="ENSGT00940000174335"/>
<evidence type="ECO:0008006" key="3">
    <source>
        <dbReference type="Google" id="ProtNLM"/>
    </source>
</evidence>
<dbReference type="SUPFAM" id="SSF48452">
    <property type="entry name" value="TPR-like"/>
    <property type="match status" value="1"/>
</dbReference>
<proteinExistence type="predicted"/>
<dbReference type="GO" id="GO:1905515">
    <property type="term" value="P:non-motile cilium assembly"/>
    <property type="evidence" value="ECO:0007669"/>
    <property type="project" value="InterPro"/>
</dbReference>
<name>A0A8C4PZA4_EPTBU</name>
<evidence type="ECO:0000313" key="2">
    <source>
        <dbReference type="Proteomes" id="UP000694388"/>
    </source>
</evidence>
<protein>
    <recommendedName>
        <fullName evidence="3">Tetratricopeptide repeat protein 8</fullName>
    </recommendedName>
</protein>
<dbReference type="GO" id="GO:0034464">
    <property type="term" value="C:BBSome"/>
    <property type="evidence" value="ECO:0007669"/>
    <property type="project" value="InterPro"/>
</dbReference>
<dbReference type="PANTHER" id="PTHR44177">
    <property type="entry name" value="TETRATRICOPEPTIDE REPEAT PROTEIN 8"/>
    <property type="match status" value="1"/>
</dbReference>
<accession>A0A8C4PZA4</accession>
<dbReference type="Ensembl" id="ENSEBUT00000007898.1">
    <property type="protein sequence ID" value="ENSEBUP00000007417.1"/>
    <property type="gene ID" value="ENSEBUG00000004850.1"/>
</dbReference>
<reference evidence="1" key="2">
    <citation type="submission" date="2025-09" db="UniProtKB">
        <authorList>
            <consortium name="Ensembl"/>
        </authorList>
    </citation>
    <scope>IDENTIFICATION</scope>
</reference>
<evidence type="ECO:0000313" key="1">
    <source>
        <dbReference type="Ensembl" id="ENSEBUP00000007417.1"/>
    </source>
</evidence>
<sequence>MRLDQPLVALEVHKQALEHFPKEVSFLSGVARIHEGMSDHVAAADVYKEVLRLDSTNVEAVACIGSNHFYSDQPEVALRYYRRLLQMGVYNMEVFNNVGLCCFFAQQFDMSLRAFERALTLTRGPEEAAEVWYNLGHVAVRCLTQLFVLHHYSEAKTYDFIEILSILASNSCKKMLKLHENKFF</sequence>
<dbReference type="AlphaFoldDB" id="A0A8C4PZA4"/>
<organism evidence="1 2">
    <name type="scientific">Eptatretus burgeri</name>
    <name type="common">Inshore hagfish</name>
    <dbReference type="NCBI Taxonomy" id="7764"/>
    <lineage>
        <taxon>Eukaryota</taxon>
        <taxon>Metazoa</taxon>
        <taxon>Chordata</taxon>
        <taxon>Craniata</taxon>
        <taxon>Vertebrata</taxon>
        <taxon>Cyclostomata</taxon>
        <taxon>Myxini</taxon>
        <taxon>Myxiniformes</taxon>
        <taxon>Myxinidae</taxon>
        <taxon>Eptatretinae</taxon>
        <taxon>Eptatretus</taxon>
    </lineage>
</organism>
<dbReference type="InterPro" id="IPR019734">
    <property type="entry name" value="TPR_rpt"/>
</dbReference>
<dbReference type="Proteomes" id="UP000694388">
    <property type="component" value="Unplaced"/>
</dbReference>
<dbReference type="PANTHER" id="PTHR44177:SF1">
    <property type="entry name" value="TETRATRICOPEPTIDE REPEAT PROTEIN 8"/>
    <property type="match status" value="1"/>
</dbReference>
<dbReference type="InterPro" id="IPR028796">
    <property type="entry name" value="BBS8"/>
</dbReference>
<keyword evidence="2" id="KW-1185">Reference proteome</keyword>
<dbReference type="GO" id="GO:0036064">
    <property type="term" value="C:ciliary basal body"/>
    <property type="evidence" value="ECO:0007669"/>
    <property type="project" value="TreeGrafter"/>
</dbReference>